<dbReference type="Proteomes" id="UP001501074">
    <property type="component" value="Unassembled WGS sequence"/>
</dbReference>
<protein>
    <recommendedName>
        <fullName evidence="1">OAA-family lectin sugar binding domain-containing protein</fullName>
    </recommendedName>
</protein>
<evidence type="ECO:0000259" key="1">
    <source>
        <dbReference type="Pfam" id="PF17882"/>
    </source>
</evidence>
<sequence>MSGASATGGRGLIGAGGHVRLLFAGDRQDDELTLKIRALVSKLGAQTGFAPLTVLVNGQVVADRLRIPGGGDLPQTMTFSVPGFCLVGEANILEIRSGADARSMLWLYQVFLESVWDRDAAENAFRAEETREPALTYETRLGEDGGEWRPGPTVRMGIVQGGLPVLPSDLSWRGRAGEEGSACFTAERNVFLGEFREADGTLSQWRGALVDRRAAFDEPGQRFTVEVNWGNAWHDAGELSVFVRIGNAQTARVGWREATGRSAVVVLADDARTFVGHAQNPNEGALGYRGRAVVVEESDAPAEYAWVAASGGAVPEGAVSHGRDAEGKPVWVARARLGGGVHPGLVSPRRGGAVIAYGGGEELTDSYEVLLDAGVWVRHHDGAVPDEAYPVGAEGGGEVLYAARARVTDQATGARVLLPGKIRPGFGGANIAVGGDERVASVYEVLVRPGARADGPVVRDRLRRGESIGGDDVLTSPDGRTVLSHHPDGITWLHVDGHRMLITMGGVSNVPTRLGLDEAGTPRLLGPDGRSWSWFYGQDFYQKFGTEFILRDGRLVELVDADGARVWSCQFGDPTPWRMAPEALEQVRKDGAWLESTEVDWFAIMLVRGLEPQAALEALGAGELTRMTIAEAYDRADETTRLVLAIGFGGWTMLFEPLGMMWDSVEQLEEGGFEVAAAAEGPNAEAEFVYSRDGAQVFATDDPDTDLPAVEPPAGEPLRGFIQRLLEAGRWADVKSRVAYPPNVEIACLLAEISPQPDDLAGTHPAGQLPRRV</sequence>
<dbReference type="SMART" id="SM00696">
    <property type="entry name" value="DM9"/>
    <property type="match status" value="2"/>
</dbReference>
<dbReference type="PANTHER" id="PTHR31649">
    <property type="entry name" value="AGAP009604-PA"/>
    <property type="match status" value="1"/>
</dbReference>
<reference evidence="3" key="1">
    <citation type="journal article" date="2019" name="Int. J. Syst. Evol. Microbiol.">
        <title>The Global Catalogue of Microorganisms (GCM) 10K type strain sequencing project: providing services to taxonomists for standard genome sequencing and annotation.</title>
        <authorList>
            <consortium name="The Broad Institute Genomics Platform"/>
            <consortium name="The Broad Institute Genome Sequencing Center for Infectious Disease"/>
            <person name="Wu L."/>
            <person name="Ma J."/>
        </authorList>
    </citation>
    <scope>NUCLEOTIDE SEQUENCE [LARGE SCALE GENOMIC DNA]</scope>
    <source>
        <strain evidence="3">JCM 16902</strain>
    </source>
</reference>
<dbReference type="EMBL" id="BAAAZO010000009">
    <property type="protein sequence ID" value="GAA3625644.1"/>
    <property type="molecule type" value="Genomic_DNA"/>
</dbReference>
<comment type="caution">
    <text evidence="2">The sequence shown here is derived from an EMBL/GenBank/DDBJ whole genome shotgun (WGS) entry which is preliminary data.</text>
</comment>
<dbReference type="InterPro" id="IPR040964">
    <property type="entry name" value="SBD"/>
</dbReference>
<dbReference type="PANTHER" id="PTHR31649:SF1">
    <property type="entry name" value="FARNESOIC ACID O-METHYL TRANSFERASE DOMAIN-CONTAINING PROTEIN"/>
    <property type="match status" value="1"/>
</dbReference>
<dbReference type="Pfam" id="PF11901">
    <property type="entry name" value="DM9"/>
    <property type="match status" value="1"/>
</dbReference>
<proteinExistence type="predicted"/>
<evidence type="ECO:0000313" key="2">
    <source>
        <dbReference type="EMBL" id="GAA3625644.1"/>
    </source>
</evidence>
<accession>A0ABP7A622</accession>
<keyword evidence="3" id="KW-1185">Reference proteome</keyword>
<name>A0ABP7A622_9ACTN</name>
<feature type="domain" description="OAA-family lectin sugar binding" evidence="1">
    <location>
        <begin position="137"/>
        <end position="209"/>
    </location>
</feature>
<gene>
    <name evidence="2" type="ORF">GCM10022223_48520</name>
</gene>
<organism evidence="2 3">
    <name type="scientific">Kineosporia mesophila</name>
    <dbReference type="NCBI Taxonomy" id="566012"/>
    <lineage>
        <taxon>Bacteria</taxon>
        <taxon>Bacillati</taxon>
        <taxon>Actinomycetota</taxon>
        <taxon>Actinomycetes</taxon>
        <taxon>Kineosporiales</taxon>
        <taxon>Kineosporiaceae</taxon>
        <taxon>Kineosporia</taxon>
    </lineage>
</organism>
<evidence type="ECO:0000313" key="3">
    <source>
        <dbReference type="Proteomes" id="UP001501074"/>
    </source>
</evidence>
<dbReference type="Pfam" id="PF17882">
    <property type="entry name" value="SBD"/>
    <property type="match status" value="2"/>
</dbReference>
<dbReference type="InterPro" id="IPR006616">
    <property type="entry name" value="DM9_repeat"/>
</dbReference>
<feature type="domain" description="OAA-family lectin sugar binding" evidence="1">
    <location>
        <begin position="222"/>
        <end position="292"/>
    </location>
</feature>